<gene>
    <name evidence="1" type="ORF">NG743_12015</name>
</gene>
<keyword evidence="2" id="KW-1185">Reference proteome</keyword>
<evidence type="ECO:0000313" key="1">
    <source>
        <dbReference type="EMBL" id="UUO17643.1"/>
    </source>
</evidence>
<dbReference type="InterPro" id="IPR002636">
    <property type="entry name" value="DUF29"/>
</dbReference>
<dbReference type="RefSeq" id="WP_257122043.1">
    <property type="nucleotide sequence ID" value="NZ_CP099464.1"/>
</dbReference>
<accession>A0ABY5M047</accession>
<organism evidence="1 2">
    <name type="scientific">Dolichospermum heterosporum TAC447</name>
    <dbReference type="NCBI Taxonomy" id="747523"/>
    <lineage>
        <taxon>Bacteria</taxon>
        <taxon>Bacillati</taxon>
        <taxon>Cyanobacteriota</taxon>
        <taxon>Cyanophyceae</taxon>
        <taxon>Nostocales</taxon>
        <taxon>Aphanizomenonaceae</taxon>
        <taxon>Dolichospermum</taxon>
        <taxon>Dolichospermum heterosporum</taxon>
    </lineage>
</organism>
<dbReference type="Proteomes" id="UP001057561">
    <property type="component" value="Chromosome"/>
</dbReference>
<dbReference type="Gene3D" id="1.20.1220.20">
    <property type="entry name" value="Uncharcterised protein PF01724"/>
    <property type="match status" value="1"/>
</dbReference>
<dbReference type="PANTHER" id="PTHR34235">
    <property type="entry name" value="SLR1203 PROTEIN-RELATED"/>
    <property type="match status" value="1"/>
</dbReference>
<proteinExistence type="predicted"/>
<reference evidence="1" key="1">
    <citation type="submission" date="2022-06" db="EMBL/GenBank/DDBJ databases">
        <title>Nostosin G and Spiroidesin B from the Cyanobacterium Dolichospermum sp. NIES-1697.</title>
        <authorList>
            <person name="Phan C.-S."/>
            <person name="Mehjabin J.J."/>
            <person name="Anas A.R.J."/>
            <person name="Hayasaka M."/>
            <person name="Onoki R."/>
            <person name="Wang J."/>
            <person name="Umezawa T."/>
            <person name="Washio K."/>
            <person name="Morikawa M."/>
            <person name="Okino T."/>
        </authorList>
    </citation>
    <scope>NUCLEOTIDE SEQUENCE</scope>
    <source>
        <strain evidence="1">NIES-1697</strain>
    </source>
</reference>
<protein>
    <submittedName>
        <fullName evidence="1">DUF29 domain-containing protein</fullName>
    </submittedName>
</protein>
<dbReference type="EMBL" id="CP099464">
    <property type="protein sequence ID" value="UUO17643.1"/>
    <property type="molecule type" value="Genomic_DNA"/>
</dbReference>
<evidence type="ECO:0000313" key="2">
    <source>
        <dbReference type="Proteomes" id="UP001057561"/>
    </source>
</evidence>
<sequence>MVHRQVQAYKINNMMYLYARLGKKQAKELLIMTVPYDELVFQSPYLAVVKAKQLLEEGKIKEVDHILESLAESMGRSEKRAVISQLTRLILHIIKWKCQPEKRSASWVISIRSARGEITASQEEVQVSIEIFWNQFGISVF</sequence>
<dbReference type="Pfam" id="PF01724">
    <property type="entry name" value="DUF29"/>
    <property type="match status" value="1"/>
</dbReference>
<dbReference type="PANTHER" id="PTHR34235:SF4">
    <property type="entry name" value="SLR0291 PROTEIN"/>
    <property type="match status" value="1"/>
</dbReference>
<name>A0ABY5M047_9CYAN</name>